<dbReference type="STRING" id="1423730.FC75_GL002274"/>
<evidence type="ECO:0000256" key="1">
    <source>
        <dbReference type="ARBA" id="ARBA00023125"/>
    </source>
</evidence>
<name>A0A0R2EYG9_9LACO</name>
<dbReference type="InterPro" id="IPR050624">
    <property type="entry name" value="HTH-type_Tx_Regulator"/>
</dbReference>
<organism evidence="4 5">
    <name type="scientific">Lacticaseibacillus camelliae DSM 22697 = JCM 13995</name>
    <dbReference type="NCBI Taxonomy" id="1423730"/>
    <lineage>
        <taxon>Bacteria</taxon>
        <taxon>Bacillati</taxon>
        <taxon>Bacillota</taxon>
        <taxon>Bacilli</taxon>
        <taxon>Lactobacillales</taxon>
        <taxon>Lactobacillaceae</taxon>
        <taxon>Lacticaseibacillus</taxon>
    </lineage>
</organism>
<gene>
    <name evidence="4" type="ORF">FC75_GL002274</name>
</gene>
<reference evidence="4 5" key="1">
    <citation type="journal article" date="2015" name="Genome Announc.">
        <title>Expanding the biotechnology potential of lactobacilli through comparative genomics of 213 strains and associated genera.</title>
        <authorList>
            <person name="Sun Z."/>
            <person name="Harris H.M."/>
            <person name="McCann A."/>
            <person name="Guo C."/>
            <person name="Argimon S."/>
            <person name="Zhang W."/>
            <person name="Yang X."/>
            <person name="Jeffery I.B."/>
            <person name="Cooney J.C."/>
            <person name="Kagawa T.F."/>
            <person name="Liu W."/>
            <person name="Song Y."/>
            <person name="Salvetti E."/>
            <person name="Wrobel A."/>
            <person name="Rasinkangas P."/>
            <person name="Parkhill J."/>
            <person name="Rea M.C."/>
            <person name="O'Sullivan O."/>
            <person name="Ritari J."/>
            <person name="Douillard F.P."/>
            <person name="Paul Ross R."/>
            <person name="Yang R."/>
            <person name="Briner A.E."/>
            <person name="Felis G.E."/>
            <person name="de Vos W.M."/>
            <person name="Barrangou R."/>
            <person name="Klaenhammer T.R."/>
            <person name="Caufield P.W."/>
            <person name="Cui Y."/>
            <person name="Zhang H."/>
            <person name="O'Toole P.W."/>
        </authorList>
    </citation>
    <scope>NUCLEOTIDE SEQUENCE [LARGE SCALE GENOMIC DNA]</scope>
    <source>
        <strain evidence="4 5">DSM 22697</strain>
    </source>
</reference>
<feature type="DNA-binding region" description="H-T-H motif" evidence="2">
    <location>
        <begin position="52"/>
        <end position="71"/>
    </location>
</feature>
<dbReference type="AlphaFoldDB" id="A0A0R2EYG9"/>
<dbReference type="InterPro" id="IPR009057">
    <property type="entry name" value="Homeodomain-like_sf"/>
</dbReference>
<keyword evidence="1 2" id="KW-0238">DNA-binding</keyword>
<keyword evidence="5" id="KW-1185">Reference proteome</keyword>
<dbReference type="PROSITE" id="PS50977">
    <property type="entry name" value="HTH_TETR_2"/>
    <property type="match status" value="1"/>
</dbReference>
<dbReference type="GO" id="GO:0003677">
    <property type="term" value="F:DNA binding"/>
    <property type="evidence" value="ECO:0007669"/>
    <property type="project" value="UniProtKB-UniRule"/>
</dbReference>
<protein>
    <submittedName>
        <fullName evidence="4">Transcriptional regulator</fullName>
    </submittedName>
</protein>
<dbReference type="Pfam" id="PF00440">
    <property type="entry name" value="TetR_N"/>
    <property type="match status" value="1"/>
</dbReference>
<proteinExistence type="predicted"/>
<evidence type="ECO:0000313" key="4">
    <source>
        <dbReference type="EMBL" id="KRN21472.1"/>
    </source>
</evidence>
<evidence type="ECO:0000256" key="2">
    <source>
        <dbReference type="PROSITE-ProRule" id="PRU00335"/>
    </source>
</evidence>
<accession>A0A0R2EYG9</accession>
<dbReference type="Gene3D" id="1.10.357.10">
    <property type="entry name" value="Tetracycline Repressor, domain 2"/>
    <property type="match status" value="1"/>
</dbReference>
<evidence type="ECO:0000259" key="3">
    <source>
        <dbReference type="PROSITE" id="PS50977"/>
    </source>
</evidence>
<dbReference type="PANTHER" id="PTHR43479">
    <property type="entry name" value="ACREF/ENVCD OPERON REPRESSOR-RELATED"/>
    <property type="match status" value="1"/>
</dbReference>
<dbReference type="PANTHER" id="PTHR43479:SF7">
    <property type="entry name" value="TETR-FAMILY TRANSCRIPTIONAL REGULATOR"/>
    <property type="match status" value="1"/>
</dbReference>
<dbReference type="InterPro" id="IPR039532">
    <property type="entry name" value="TetR_C_Firmicutes"/>
</dbReference>
<dbReference type="PATRIC" id="fig|1423730.4.peg.2362"/>
<dbReference type="SUPFAM" id="SSF46689">
    <property type="entry name" value="Homeodomain-like"/>
    <property type="match status" value="1"/>
</dbReference>
<feature type="domain" description="HTH tetR-type" evidence="3">
    <location>
        <begin position="29"/>
        <end position="89"/>
    </location>
</feature>
<dbReference type="EMBL" id="AYZJ01000050">
    <property type="protein sequence ID" value="KRN21472.1"/>
    <property type="molecule type" value="Genomic_DNA"/>
</dbReference>
<dbReference type="InterPro" id="IPR001647">
    <property type="entry name" value="HTH_TetR"/>
</dbReference>
<sequence length="203" mass="22770">MLSLIKQITPNCLKEGNPMVGTKNNRRAQATERQLKDAMLALLAEMPLQKISVAALCREADINRGTFYTHYQDTQALFNAIELDLVDQVGALVNRPRTDMAAWLTPILTLVRENAAATEIIIRNLTASPLLLAVLNPLREESLARYRKWYHETDPALLEYYFTFYLNGAVQVITSWLKSGARESPAAIAKVIVRAALRDEPFG</sequence>
<dbReference type="Pfam" id="PF14278">
    <property type="entry name" value="TetR_C_8"/>
    <property type="match status" value="1"/>
</dbReference>
<dbReference type="Proteomes" id="UP000050865">
    <property type="component" value="Unassembled WGS sequence"/>
</dbReference>
<comment type="caution">
    <text evidence="4">The sequence shown here is derived from an EMBL/GenBank/DDBJ whole genome shotgun (WGS) entry which is preliminary data.</text>
</comment>
<evidence type="ECO:0000313" key="5">
    <source>
        <dbReference type="Proteomes" id="UP000050865"/>
    </source>
</evidence>